<comment type="pathway">
    <text evidence="2">Carotenoid biosynthesis; staphyloxanthin biosynthesis; staphyloxanthin from farnesyl diphosphate: step 3/5.</text>
</comment>
<organism evidence="9 10">
    <name type="scientific">Aurantimicrobium minutum</name>
    <dbReference type="NCBI Taxonomy" id="708131"/>
    <lineage>
        <taxon>Bacteria</taxon>
        <taxon>Bacillati</taxon>
        <taxon>Actinomycetota</taxon>
        <taxon>Actinomycetes</taxon>
        <taxon>Micrococcales</taxon>
        <taxon>Microbacteriaceae</taxon>
        <taxon>Aurantimicrobium</taxon>
    </lineage>
</organism>
<reference evidence="9 10" key="1">
    <citation type="journal article" date="2016" name="Genome Announc.">
        <title>Complete Genome Sequence of Aurantimicrobium minutum Type Strain KNCT, a Planktonic Ultramicrobacterium Isolated from River Water.</title>
        <authorList>
            <person name="Nakai R."/>
            <person name="Fujisawa T."/>
            <person name="Nakamura Y."/>
            <person name="Nishide H."/>
            <person name="Uchiyama I."/>
            <person name="Baba T."/>
            <person name="Toyoda A."/>
            <person name="Fujiyama A."/>
            <person name="Naganuma T."/>
            <person name="Niki H."/>
        </authorList>
    </citation>
    <scope>NUCLEOTIDE SEQUENCE [LARGE SCALE GENOMIC DNA]</scope>
    <source>
        <strain evidence="9 10">KNC</strain>
    </source>
</reference>
<evidence type="ECO:0000256" key="7">
    <source>
        <dbReference type="ARBA" id="ARBA00048532"/>
    </source>
</evidence>
<dbReference type="RefSeq" id="WP_096381388.1">
    <property type="nucleotide sequence ID" value="NZ_AP017457.1"/>
</dbReference>
<evidence type="ECO:0000256" key="2">
    <source>
        <dbReference type="ARBA" id="ARBA00037901"/>
    </source>
</evidence>
<dbReference type="KEGG" id="amin:AUMI_16890"/>
<evidence type="ECO:0000256" key="3">
    <source>
        <dbReference type="ARBA" id="ARBA00038194"/>
    </source>
</evidence>
<dbReference type="Pfam" id="PF01593">
    <property type="entry name" value="Amino_oxidase"/>
    <property type="match status" value="1"/>
</dbReference>
<proteinExistence type="inferred from homology"/>
<dbReference type="AlphaFoldDB" id="A0A173LXJ7"/>
<accession>A0A173LXJ7</accession>
<dbReference type="PANTHER" id="PTHR43734:SF7">
    <property type="entry name" value="4,4'-DIAPONEUROSPORENE OXYGENASE"/>
    <property type="match status" value="1"/>
</dbReference>
<dbReference type="SUPFAM" id="SSF51905">
    <property type="entry name" value="FAD/NAD(P)-binding domain"/>
    <property type="match status" value="1"/>
</dbReference>
<sequence length="473" mass="51460">MKSAEKKKIVIVGAGLGGLSAAALLAKAGHYVTVLERNSWIGGKSRRIEVAGQRIDTGPSLVTFPAVLEELFSRYDSLGPGTPSAEIANLELVRLPEVGTYFFRDEVVNLPVEPDHHWYPAWKRFDEIHGGLSPEMVKLLVSDPFDPSTLPAVNALLKNYGRHISTSSYLSSLDWMPEEFKEVIAIHTLNAGISPERTLALYATMPAVMAREGIFVPRGGVYEIALAISRMATAAGARILTDVPVASISRGRVTTENGFYDADVIIGAADAQVIDALLGKKIPQNERVSCSGVAVFAVLDEPLPESTVTHSVIMPSNPAQLHEALDRRELPEETMAFVNYYKPGHIYPNIKATAALLLTAPSDGKEYDLSSEFVQRELRRISQMMGLPRNLAECIEDYTVLHPKYFSSFGAEGGALYGATRKLWQGGPFHRPAYSSLSRPWLWRVGASVHPGGGIPAVLGGSMNSVARLLKKL</sequence>
<protein>
    <recommendedName>
        <fullName evidence="4">4,4'-diaponeurosporene oxygenase</fullName>
    </recommendedName>
    <alternativeName>
        <fullName evidence="5">4,4'-diaponeurosporene oxidase</fullName>
    </alternativeName>
    <alternativeName>
        <fullName evidence="6">Carotenoid oxidase</fullName>
    </alternativeName>
</protein>
<evidence type="ECO:0000256" key="4">
    <source>
        <dbReference type="ARBA" id="ARBA00039159"/>
    </source>
</evidence>
<dbReference type="PANTHER" id="PTHR43734">
    <property type="entry name" value="PHYTOENE DESATURASE"/>
    <property type="match status" value="1"/>
</dbReference>
<evidence type="ECO:0000313" key="10">
    <source>
        <dbReference type="Proteomes" id="UP000243847"/>
    </source>
</evidence>
<comment type="catalytic activity">
    <reaction evidence="7">
        <text>all-trans-4,4'-diaponeurosporene + 2 AH2 + 2 O2 = 4,4'-diaponeurosporenal + 2 A + 3 H2O</text>
        <dbReference type="Rhea" id="RHEA:56104"/>
        <dbReference type="ChEBI" id="CHEBI:13193"/>
        <dbReference type="ChEBI" id="CHEBI:15377"/>
        <dbReference type="ChEBI" id="CHEBI:15379"/>
        <dbReference type="ChEBI" id="CHEBI:17499"/>
        <dbReference type="ChEBI" id="CHEBI:62743"/>
        <dbReference type="ChEBI" id="CHEBI:79065"/>
    </reaction>
</comment>
<comment type="similarity">
    <text evidence="3">Belongs to the carotenoid/retinoid oxidoreductase family. CrtP subfamily.</text>
</comment>
<dbReference type="GeneID" id="80451879"/>
<dbReference type="OrthoDB" id="9774675at2"/>
<dbReference type="InterPro" id="IPR002937">
    <property type="entry name" value="Amino_oxidase"/>
</dbReference>
<dbReference type="InterPro" id="IPR036188">
    <property type="entry name" value="FAD/NAD-bd_sf"/>
</dbReference>
<dbReference type="Proteomes" id="UP000243847">
    <property type="component" value="Chromosome sequence1"/>
</dbReference>
<name>A0A173LXJ7_9MICO</name>
<keyword evidence="1" id="KW-0560">Oxidoreductase</keyword>
<feature type="domain" description="Amine oxidase" evidence="8">
    <location>
        <begin position="16"/>
        <end position="403"/>
    </location>
</feature>
<dbReference type="GO" id="GO:0016491">
    <property type="term" value="F:oxidoreductase activity"/>
    <property type="evidence" value="ECO:0007669"/>
    <property type="project" value="UniProtKB-KW"/>
</dbReference>
<evidence type="ECO:0000259" key="8">
    <source>
        <dbReference type="Pfam" id="PF01593"/>
    </source>
</evidence>
<gene>
    <name evidence="9" type="ORF">AUMI_16890</name>
</gene>
<dbReference type="EMBL" id="AP017457">
    <property type="protein sequence ID" value="BAU99231.1"/>
    <property type="molecule type" value="Genomic_DNA"/>
</dbReference>
<dbReference type="PRINTS" id="PR00419">
    <property type="entry name" value="ADXRDTASE"/>
</dbReference>
<dbReference type="Gene3D" id="3.50.50.60">
    <property type="entry name" value="FAD/NAD(P)-binding domain"/>
    <property type="match status" value="2"/>
</dbReference>
<evidence type="ECO:0000256" key="5">
    <source>
        <dbReference type="ARBA" id="ARBA00041900"/>
    </source>
</evidence>
<evidence type="ECO:0000313" key="9">
    <source>
        <dbReference type="EMBL" id="BAU99231.1"/>
    </source>
</evidence>
<evidence type="ECO:0000256" key="1">
    <source>
        <dbReference type="ARBA" id="ARBA00023002"/>
    </source>
</evidence>
<evidence type="ECO:0000256" key="6">
    <source>
        <dbReference type="ARBA" id="ARBA00042619"/>
    </source>
</evidence>